<keyword evidence="5 8" id="KW-0812">Transmembrane</keyword>
<dbReference type="GO" id="GO:0006865">
    <property type="term" value="P:amino acid transport"/>
    <property type="evidence" value="ECO:0007669"/>
    <property type="project" value="TreeGrafter"/>
</dbReference>
<protein>
    <submittedName>
        <fullName evidence="10">Amino acid ABC transporter permease</fullName>
    </submittedName>
</protein>
<reference evidence="10 11" key="1">
    <citation type="submission" date="2015-03" db="EMBL/GenBank/DDBJ databases">
        <title>Genome Sequence of Kiloniella spongiae MEBiC09566, isolated from a marine sponge.</title>
        <authorList>
            <person name="Shao Z."/>
            <person name="Wang L."/>
            <person name="Li X."/>
        </authorList>
    </citation>
    <scope>NUCLEOTIDE SEQUENCE [LARGE SCALE GENOMIC DNA]</scope>
    <source>
        <strain evidence="10 11">MEBiC09566</strain>
    </source>
</reference>
<evidence type="ECO:0000313" key="10">
    <source>
        <dbReference type="EMBL" id="KLN61375.1"/>
    </source>
</evidence>
<gene>
    <name evidence="10" type="ORF">WH96_06955</name>
</gene>
<dbReference type="GO" id="GO:0022857">
    <property type="term" value="F:transmembrane transporter activity"/>
    <property type="evidence" value="ECO:0007669"/>
    <property type="project" value="InterPro"/>
</dbReference>
<feature type="transmembrane region" description="Helical" evidence="8">
    <location>
        <begin position="163"/>
        <end position="185"/>
    </location>
</feature>
<dbReference type="PROSITE" id="PS50928">
    <property type="entry name" value="ABC_TM1"/>
    <property type="match status" value="1"/>
</dbReference>
<feature type="transmembrane region" description="Helical" evidence="8">
    <location>
        <begin position="338"/>
        <end position="357"/>
    </location>
</feature>
<evidence type="ECO:0000313" key="11">
    <source>
        <dbReference type="Proteomes" id="UP000035444"/>
    </source>
</evidence>
<dbReference type="InterPro" id="IPR010065">
    <property type="entry name" value="AA_ABC_transptr_permease_3TM"/>
</dbReference>
<dbReference type="InterPro" id="IPR035906">
    <property type="entry name" value="MetI-like_sf"/>
</dbReference>
<dbReference type="FunFam" id="1.10.3720.10:FF:000032">
    <property type="entry name" value="General amino acid ABC transporter permease"/>
    <property type="match status" value="1"/>
</dbReference>
<feature type="transmembrane region" description="Helical" evidence="8">
    <location>
        <begin position="40"/>
        <end position="62"/>
    </location>
</feature>
<dbReference type="AlphaFoldDB" id="A0A0H2MXB8"/>
<dbReference type="Proteomes" id="UP000035444">
    <property type="component" value="Unassembled WGS sequence"/>
</dbReference>
<keyword evidence="4" id="KW-1003">Cell membrane</keyword>
<feature type="domain" description="ABC transmembrane type-1" evidence="9">
    <location>
        <begin position="162"/>
        <end position="356"/>
    </location>
</feature>
<feature type="transmembrane region" description="Helical" evidence="8">
    <location>
        <begin position="102"/>
        <end position="121"/>
    </location>
</feature>
<feature type="transmembrane region" description="Helical" evidence="8">
    <location>
        <begin position="308"/>
        <end position="326"/>
    </location>
</feature>
<evidence type="ECO:0000256" key="3">
    <source>
        <dbReference type="ARBA" id="ARBA00022448"/>
    </source>
</evidence>
<dbReference type="GO" id="GO:0043190">
    <property type="term" value="C:ATP-binding cassette (ABC) transporter complex"/>
    <property type="evidence" value="ECO:0007669"/>
    <property type="project" value="InterPro"/>
</dbReference>
<comment type="caution">
    <text evidence="10">The sequence shown here is derived from an EMBL/GenBank/DDBJ whole genome shotgun (WGS) entry which is preliminary data.</text>
</comment>
<evidence type="ECO:0000256" key="2">
    <source>
        <dbReference type="ARBA" id="ARBA00010072"/>
    </source>
</evidence>
<dbReference type="STRING" id="1489064.WH96_06955"/>
<dbReference type="PANTHER" id="PTHR30614">
    <property type="entry name" value="MEMBRANE COMPONENT OF AMINO ACID ABC TRANSPORTER"/>
    <property type="match status" value="1"/>
</dbReference>
<keyword evidence="7 8" id="KW-0472">Membrane</keyword>
<dbReference type="Pfam" id="PF00528">
    <property type="entry name" value="BPD_transp_1"/>
    <property type="match status" value="1"/>
</dbReference>
<keyword evidence="6 8" id="KW-1133">Transmembrane helix</keyword>
<comment type="subcellular location">
    <subcellularLocation>
        <location evidence="1">Cell inner membrane</location>
        <topology evidence="1">Multi-pass membrane protein</topology>
    </subcellularLocation>
    <subcellularLocation>
        <location evidence="8">Cell membrane</location>
        <topology evidence="8">Multi-pass membrane protein</topology>
    </subcellularLocation>
</comment>
<evidence type="ECO:0000256" key="6">
    <source>
        <dbReference type="ARBA" id="ARBA00022989"/>
    </source>
</evidence>
<feature type="transmembrane region" description="Helical" evidence="8">
    <location>
        <begin position="281"/>
        <end position="302"/>
    </location>
</feature>
<name>A0A0H2MXB8_9PROT</name>
<dbReference type="SUPFAM" id="SSF161098">
    <property type="entry name" value="MetI-like"/>
    <property type="match status" value="1"/>
</dbReference>
<sequence>MSVTEQQYAPGEHPDLPPPLGEAGLIAWFKKRLFSSVGNTILTLVAVFFLYHVLSAIIFWTLTGATFTGETKADCDLGGACWLVIGDRFHQFMYGLYPTDQYWRPNLTFILMVVAIVPVLFDNIPHRGKFLLFSAIFPFIAFYLLSGGWGLETVDTDEWGGLLLTLVLGVTGIVASLPIGIVLALGRRSNMPIVRTLCVCFIEFIRGVPLITILFMASNMLPLFLPEGVNFDKLLRALIGVALFSSAYMAEVIRGGLQAIPKGQYEGADAMGLSYWQSMRLIILPQALRIVIPGIVNTFIGLYKDTTLVSIIGLFDLIGIGLVAVADVKWRGLAPETYAFIALLFFISCFAMSRYSLWLENKLHTGHKR</sequence>
<keyword evidence="11" id="KW-1185">Reference proteome</keyword>
<evidence type="ECO:0000256" key="8">
    <source>
        <dbReference type="RuleBase" id="RU363032"/>
    </source>
</evidence>
<evidence type="ECO:0000256" key="7">
    <source>
        <dbReference type="ARBA" id="ARBA00023136"/>
    </source>
</evidence>
<comment type="similarity">
    <text evidence="2">Belongs to the binding-protein-dependent transport system permease family. HisMQ subfamily.</text>
</comment>
<dbReference type="CDD" id="cd06261">
    <property type="entry name" value="TM_PBP2"/>
    <property type="match status" value="1"/>
</dbReference>
<evidence type="ECO:0000256" key="4">
    <source>
        <dbReference type="ARBA" id="ARBA00022475"/>
    </source>
</evidence>
<keyword evidence="3 8" id="KW-0813">Transport</keyword>
<evidence type="ECO:0000259" key="9">
    <source>
        <dbReference type="PROSITE" id="PS50928"/>
    </source>
</evidence>
<accession>A0A0H2MXB8</accession>
<feature type="transmembrane region" description="Helical" evidence="8">
    <location>
        <begin position="130"/>
        <end position="151"/>
    </location>
</feature>
<dbReference type="RefSeq" id="WP_047763454.1">
    <property type="nucleotide sequence ID" value="NZ_LAQL01000004.1"/>
</dbReference>
<evidence type="ECO:0000256" key="5">
    <source>
        <dbReference type="ARBA" id="ARBA00022692"/>
    </source>
</evidence>
<dbReference type="Gene3D" id="1.10.3720.10">
    <property type="entry name" value="MetI-like"/>
    <property type="match status" value="1"/>
</dbReference>
<organism evidence="10 11">
    <name type="scientific">Kiloniella spongiae</name>
    <dbReference type="NCBI Taxonomy" id="1489064"/>
    <lineage>
        <taxon>Bacteria</taxon>
        <taxon>Pseudomonadati</taxon>
        <taxon>Pseudomonadota</taxon>
        <taxon>Alphaproteobacteria</taxon>
        <taxon>Rhodospirillales</taxon>
        <taxon>Kiloniellaceae</taxon>
        <taxon>Kiloniella</taxon>
    </lineage>
</organism>
<proteinExistence type="inferred from homology"/>
<evidence type="ECO:0000256" key="1">
    <source>
        <dbReference type="ARBA" id="ARBA00004429"/>
    </source>
</evidence>
<dbReference type="PANTHER" id="PTHR30614:SF41">
    <property type="entry name" value="INNER MEMBRANE AMINO-ACID ABC TRANSPORTER PERMEASE PROTEIN YHDY"/>
    <property type="match status" value="1"/>
</dbReference>
<dbReference type="OrthoDB" id="9771188at2"/>
<dbReference type="InterPro" id="IPR000515">
    <property type="entry name" value="MetI-like"/>
</dbReference>
<dbReference type="EMBL" id="LAQL01000004">
    <property type="protein sequence ID" value="KLN61375.1"/>
    <property type="molecule type" value="Genomic_DNA"/>
</dbReference>
<dbReference type="NCBIfam" id="TIGR01726">
    <property type="entry name" value="HEQRo_perm_3TM"/>
    <property type="match status" value="1"/>
</dbReference>
<feature type="transmembrane region" description="Helical" evidence="8">
    <location>
        <begin position="197"/>
        <end position="217"/>
    </location>
</feature>
<dbReference type="InterPro" id="IPR043429">
    <property type="entry name" value="ArtM/GltK/GlnP/TcyL/YhdX-like"/>
</dbReference>